<dbReference type="Proteomes" id="UP000242715">
    <property type="component" value="Unassembled WGS sequence"/>
</dbReference>
<keyword evidence="1" id="KW-0732">Signal</keyword>
<reference evidence="3" key="1">
    <citation type="journal article" date="2017" name="Front. Plant Sci.">
        <title>Climate Clever Clovers: New Paradigm to Reduce the Environmental Footprint of Ruminants by Breeding Low Methanogenic Forages Utilizing Haplotype Variation.</title>
        <authorList>
            <person name="Kaur P."/>
            <person name="Appels R."/>
            <person name="Bayer P.E."/>
            <person name="Keeble-Gagnere G."/>
            <person name="Wang J."/>
            <person name="Hirakawa H."/>
            <person name="Shirasawa K."/>
            <person name="Vercoe P."/>
            <person name="Stefanova K."/>
            <person name="Durmic Z."/>
            <person name="Nichols P."/>
            <person name="Revell C."/>
            <person name="Isobe S.N."/>
            <person name="Edwards D."/>
            <person name="Erskine W."/>
        </authorList>
    </citation>
    <scope>NUCLEOTIDE SEQUENCE [LARGE SCALE GENOMIC DNA]</scope>
    <source>
        <strain evidence="3">cv. Daliak</strain>
    </source>
</reference>
<dbReference type="AlphaFoldDB" id="A0A2Z6NDS3"/>
<name>A0A2Z6NDS3_TRISU</name>
<organism evidence="2 3">
    <name type="scientific">Trifolium subterraneum</name>
    <name type="common">Subterranean clover</name>
    <dbReference type="NCBI Taxonomy" id="3900"/>
    <lineage>
        <taxon>Eukaryota</taxon>
        <taxon>Viridiplantae</taxon>
        <taxon>Streptophyta</taxon>
        <taxon>Embryophyta</taxon>
        <taxon>Tracheophyta</taxon>
        <taxon>Spermatophyta</taxon>
        <taxon>Magnoliopsida</taxon>
        <taxon>eudicotyledons</taxon>
        <taxon>Gunneridae</taxon>
        <taxon>Pentapetalae</taxon>
        <taxon>rosids</taxon>
        <taxon>fabids</taxon>
        <taxon>Fabales</taxon>
        <taxon>Fabaceae</taxon>
        <taxon>Papilionoideae</taxon>
        <taxon>50 kb inversion clade</taxon>
        <taxon>NPAAA clade</taxon>
        <taxon>Hologalegina</taxon>
        <taxon>IRL clade</taxon>
        <taxon>Trifolieae</taxon>
        <taxon>Trifolium</taxon>
    </lineage>
</organism>
<accession>A0A2Z6NDS3</accession>
<feature type="chain" id="PRO_5016303866" evidence="1">
    <location>
        <begin position="24"/>
        <end position="75"/>
    </location>
</feature>
<sequence length="75" mass="8530">MVISKFLLLLPTTFLLQVPSTSLLPNMPQQILDSISPHYRKASVIILVHWYPPPPNWIKCNKNGASRDSTFSYFG</sequence>
<evidence type="ECO:0000256" key="1">
    <source>
        <dbReference type="SAM" id="SignalP"/>
    </source>
</evidence>
<protein>
    <submittedName>
        <fullName evidence="2">Uncharacterized protein</fullName>
    </submittedName>
</protein>
<evidence type="ECO:0000313" key="2">
    <source>
        <dbReference type="EMBL" id="GAU34015.1"/>
    </source>
</evidence>
<keyword evidence="3" id="KW-1185">Reference proteome</keyword>
<proteinExistence type="predicted"/>
<dbReference type="EMBL" id="DF973543">
    <property type="protein sequence ID" value="GAU34015.1"/>
    <property type="molecule type" value="Genomic_DNA"/>
</dbReference>
<gene>
    <name evidence="2" type="ORF">TSUD_212760</name>
</gene>
<feature type="signal peptide" evidence="1">
    <location>
        <begin position="1"/>
        <end position="23"/>
    </location>
</feature>
<evidence type="ECO:0000313" key="3">
    <source>
        <dbReference type="Proteomes" id="UP000242715"/>
    </source>
</evidence>